<dbReference type="PANTHER" id="PTHR31038:SF18">
    <property type="entry name" value="PROTEIN RETICULATA-RELATED 1, CHLOROPLASTIC"/>
    <property type="match status" value="1"/>
</dbReference>
<reference evidence="11" key="1">
    <citation type="journal article" date="2019" name="Science">
        <title>Mutation of a bHLH transcription factor allowed almond domestication.</title>
        <authorList>
            <person name="Sanchez-Perez R."/>
            <person name="Pavan S."/>
            <person name="Mazzeo R."/>
            <person name="Moldovan C."/>
            <person name="Aiese Cigliano R."/>
            <person name="Del Cueto J."/>
            <person name="Ricciardi F."/>
            <person name="Lotti C."/>
            <person name="Ricciardi L."/>
            <person name="Dicenta F."/>
            <person name="Lopez-Marques R.L."/>
            <person name="Lindberg Moller B."/>
        </authorList>
    </citation>
    <scope>NUCLEOTIDE SEQUENCE</scope>
</reference>
<keyword evidence="3" id="KW-0150">Chloroplast</keyword>
<name>A0A4Y1RLG4_PRUDU</name>
<keyword evidence="5 10" id="KW-0812">Transmembrane</keyword>
<evidence type="ECO:0000256" key="6">
    <source>
        <dbReference type="ARBA" id="ARBA00022946"/>
    </source>
</evidence>
<dbReference type="Pfam" id="PF11891">
    <property type="entry name" value="RETICULATA-like"/>
    <property type="match status" value="2"/>
</dbReference>
<evidence type="ECO:0000256" key="4">
    <source>
        <dbReference type="ARBA" id="ARBA00022640"/>
    </source>
</evidence>
<protein>
    <submittedName>
        <fullName evidence="11">Reticulata-related 1</fullName>
    </submittedName>
</protein>
<gene>
    <name evidence="11" type="ORF">Prudu_016368</name>
</gene>
<dbReference type="EMBL" id="AP019302">
    <property type="protein sequence ID" value="BBH05079.1"/>
    <property type="molecule type" value="Genomic_DNA"/>
</dbReference>
<evidence type="ECO:0000313" key="11">
    <source>
        <dbReference type="EMBL" id="BBH05079.1"/>
    </source>
</evidence>
<feature type="region of interest" description="Disordered" evidence="9">
    <location>
        <begin position="152"/>
        <end position="193"/>
    </location>
</feature>
<keyword evidence="6" id="KW-0809">Transit peptide</keyword>
<evidence type="ECO:0000256" key="7">
    <source>
        <dbReference type="ARBA" id="ARBA00022989"/>
    </source>
</evidence>
<evidence type="ECO:0000256" key="10">
    <source>
        <dbReference type="SAM" id="Phobius"/>
    </source>
</evidence>
<feature type="non-terminal residue" evidence="11">
    <location>
        <position position="1"/>
    </location>
</feature>
<feature type="transmembrane region" description="Helical" evidence="10">
    <location>
        <begin position="298"/>
        <end position="320"/>
    </location>
</feature>
<keyword evidence="4" id="KW-0934">Plastid</keyword>
<evidence type="ECO:0000256" key="1">
    <source>
        <dbReference type="ARBA" id="ARBA00004508"/>
    </source>
</evidence>
<dbReference type="GO" id="GO:0009706">
    <property type="term" value="C:chloroplast inner membrane"/>
    <property type="evidence" value="ECO:0007669"/>
    <property type="project" value="TreeGrafter"/>
</dbReference>
<keyword evidence="8 10" id="KW-0472">Membrane</keyword>
<comment type="similarity">
    <text evidence="2">Belongs to the RETICULATA family.</text>
</comment>
<proteinExistence type="inferred from homology"/>
<comment type="subcellular location">
    <subcellularLocation>
        <location evidence="1">Plastid</location>
        <location evidence="1">Chloroplast membrane</location>
        <topology evidence="1">Multi-pass membrane protein</topology>
    </subcellularLocation>
</comment>
<feature type="transmembrane region" description="Helical" evidence="10">
    <location>
        <begin position="340"/>
        <end position="362"/>
    </location>
</feature>
<evidence type="ECO:0000256" key="3">
    <source>
        <dbReference type="ARBA" id="ARBA00022528"/>
    </source>
</evidence>
<organism evidence="11">
    <name type="scientific">Prunus dulcis</name>
    <name type="common">Almond</name>
    <name type="synonym">Amygdalus dulcis</name>
    <dbReference type="NCBI Taxonomy" id="3755"/>
    <lineage>
        <taxon>Eukaryota</taxon>
        <taxon>Viridiplantae</taxon>
        <taxon>Streptophyta</taxon>
        <taxon>Embryophyta</taxon>
        <taxon>Tracheophyta</taxon>
        <taxon>Spermatophyta</taxon>
        <taxon>Magnoliopsida</taxon>
        <taxon>eudicotyledons</taxon>
        <taxon>Gunneridae</taxon>
        <taxon>Pentapetalae</taxon>
        <taxon>rosids</taxon>
        <taxon>fabids</taxon>
        <taxon>Rosales</taxon>
        <taxon>Rosaceae</taxon>
        <taxon>Amygdaloideae</taxon>
        <taxon>Amygdaleae</taxon>
        <taxon>Prunus</taxon>
    </lineage>
</organism>
<dbReference type="PANTHER" id="PTHR31038">
    <property type="entry name" value="EXPRESSED PROTEIN-RELATED"/>
    <property type="match status" value="1"/>
</dbReference>
<evidence type="ECO:0000256" key="9">
    <source>
        <dbReference type="SAM" id="MobiDB-lite"/>
    </source>
</evidence>
<feature type="compositionally biased region" description="Gly residues" evidence="9">
    <location>
        <begin position="159"/>
        <end position="179"/>
    </location>
</feature>
<evidence type="ECO:0000256" key="8">
    <source>
        <dbReference type="ARBA" id="ARBA00023136"/>
    </source>
</evidence>
<dbReference type="InterPro" id="IPR021825">
    <property type="entry name" value="RETICULATA-related"/>
</dbReference>
<dbReference type="AlphaFoldDB" id="A0A4Y1RLG4"/>
<dbReference type="GO" id="GO:0099402">
    <property type="term" value="P:plant organ development"/>
    <property type="evidence" value="ECO:0007669"/>
    <property type="project" value="TreeGrafter"/>
</dbReference>
<sequence>LRKQISKHLTVKLTSNVALAEWLRRVPAKGLKGKTVLTAIHLLTRAPFPWTEPHTSLCFCARNLRTMSVCSPPPSHSHLPNAVVSNSVPEFRIPLKCPENPKLHFELTNSLKLVASRHSSFRNRRFYLNCAGSDATFVAEQNGNFTVAEARVSEPRIDGSGGGNDGGDGGDSFGGGGRGGEGEGDGGDKGGEGDEFGPLLKFDEVMKESKARGVKLPQDMVEAAKTTGLREVFLQRYLDLQGSVWPLSFLMKYCSMLRNRMLADPSFLFKVGTEIVIDSCCATFAEVQKRGKDFWAEFELYAADLLVGIAVDIALVGMLAPYARIGSHQYHEDYLDASNMLVLPFLAGCVVWISWLCMWSYWTRNCKSYHECQTYFSLFCQTLVSLGALKKTEEDIPVPPLVKSAALWGVFLAVSSNTRYQIVNGLEGLVEASPLAKRVPPVAMAFTIGVRFANNIYGGMQFVDWAKLSGVQ</sequence>
<evidence type="ECO:0000256" key="5">
    <source>
        <dbReference type="ARBA" id="ARBA00022692"/>
    </source>
</evidence>
<keyword evidence="7 10" id="KW-1133">Transmembrane helix</keyword>
<accession>A0A4Y1RLG4</accession>
<evidence type="ECO:0000256" key="2">
    <source>
        <dbReference type="ARBA" id="ARBA00010793"/>
    </source>
</evidence>